<dbReference type="InterPro" id="IPR036388">
    <property type="entry name" value="WH-like_DNA-bd_sf"/>
</dbReference>
<dbReference type="EMBL" id="JNAD02000003">
    <property type="protein sequence ID" value="RKM97510.1"/>
    <property type="molecule type" value="Genomic_DNA"/>
</dbReference>
<dbReference type="InterPro" id="IPR003593">
    <property type="entry name" value="AAA+_ATPase"/>
</dbReference>
<dbReference type="RefSeq" id="WP_063831829.1">
    <property type="nucleotide sequence ID" value="NZ_CP134822.1"/>
</dbReference>
<keyword evidence="1" id="KW-0547">Nucleotide-binding</keyword>
<dbReference type="Pfam" id="PF13191">
    <property type="entry name" value="AAA_16"/>
    <property type="match status" value="1"/>
</dbReference>
<dbReference type="GO" id="GO:0004016">
    <property type="term" value="F:adenylate cyclase activity"/>
    <property type="evidence" value="ECO:0007669"/>
    <property type="project" value="TreeGrafter"/>
</dbReference>
<reference evidence="4 5" key="1">
    <citation type="journal article" date="2014" name="Genome Announc.">
        <title>Draft Genome Sequence of Streptomyces fradiae ATCC 19609, a Strain Highly Sensitive to Antibiotics.</title>
        <authorList>
            <person name="Bekker O.B."/>
            <person name="Klimina K.M."/>
            <person name="Vatlin A.A."/>
            <person name="Zakharevich N.V."/>
            <person name="Kasianov A.S."/>
            <person name="Danilenko V.N."/>
        </authorList>
    </citation>
    <scope>NUCLEOTIDE SEQUENCE [LARGE SCALE GENOMIC DNA]</scope>
    <source>
        <strain evidence="4 5">ATCC 19609</strain>
    </source>
</reference>
<dbReference type="InterPro" id="IPR011990">
    <property type="entry name" value="TPR-like_helical_dom_sf"/>
</dbReference>
<dbReference type="CDD" id="cd06170">
    <property type="entry name" value="LuxR_C_like"/>
    <property type="match status" value="1"/>
</dbReference>
<name>A0A3M8FAV9_9ACTN</name>
<dbReference type="PRINTS" id="PR00038">
    <property type="entry name" value="HTHLUXR"/>
</dbReference>
<evidence type="ECO:0000313" key="4">
    <source>
        <dbReference type="EMBL" id="RKM97510.1"/>
    </source>
</evidence>
<dbReference type="Gene3D" id="1.10.10.10">
    <property type="entry name" value="Winged helix-like DNA-binding domain superfamily/Winged helix DNA-binding domain"/>
    <property type="match status" value="1"/>
</dbReference>
<dbReference type="PANTHER" id="PTHR16305">
    <property type="entry name" value="TESTICULAR SOLUBLE ADENYLYL CYCLASE"/>
    <property type="match status" value="1"/>
</dbReference>
<evidence type="ECO:0000259" key="3">
    <source>
        <dbReference type="PROSITE" id="PS50043"/>
    </source>
</evidence>
<proteinExistence type="predicted"/>
<dbReference type="SUPFAM" id="SSF52540">
    <property type="entry name" value="P-loop containing nucleoside triphosphate hydrolases"/>
    <property type="match status" value="1"/>
</dbReference>
<dbReference type="Pfam" id="PF00196">
    <property type="entry name" value="GerE"/>
    <property type="match status" value="1"/>
</dbReference>
<feature type="domain" description="HTH luxR-type" evidence="3">
    <location>
        <begin position="881"/>
        <end position="948"/>
    </location>
</feature>
<dbReference type="InterPro" id="IPR041664">
    <property type="entry name" value="AAA_16"/>
</dbReference>
<dbReference type="GO" id="GO:0005737">
    <property type="term" value="C:cytoplasm"/>
    <property type="evidence" value="ECO:0007669"/>
    <property type="project" value="TreeGrafter"/>
</dbReference>
<dbReference type="GO" id="GO:0005524">
    <property type="term" value="F:ATP binding"/>
    <property type="evidence" value="ECO:0007669"/>
    <property type="project" value="UniProtKB-KW"/>
</dbReference>
<keyword evidence="2" id="KW-0067">ATP-binding</keyword>
<protein>
    <submittedName>
        <fullName evidence="4">Helix-turn-helix transcriptional regulator</fullName>
    </submittedName>
</protein>
<gene>
    <name evidence="4" type="ORF">SFRA_009640</name>
</gene>
<dbReference type="OrthoDB" id="3178131at2"/>
<comment type="caution">
    <text evidence="4">The sequence shown here is derived from an EMBL/GenBank/DDBJ whole genome shotgun (WGS) entry which is preliminary data.</text>
</comment>
<dbReference type="GO" id="GO:0003677">
    <property type="term" value="F:DNA binding"/>
    <property type="evidence" value="ECO:0007669"/>
    <property type="project" value="InterPro"/>
</dbReference>
<dbReference type="PANTHER" id="PTHR16305:SF35">
    <property type="entry name" value="TRANSCRIPTIONAL ACTIVATOR DOMAIN"/>
    <property type="match status" value="1"/>
</dbReference>
<evidence type="ECO:0000256" key="1">
    <source>
        <dbReference type="ARBA" id="ARBA00022741"/>
    </source>
</evidence>
<dbReference type="Gene3D" id="1.25.40.10">
    <property type="entry name" value="Tetratricopeptide repeat domain"/>
    <property type="match status" value="1"/>
</dbReference>
<accession>A0A3M8FAV9</accession>
<dbReference type="InterPro" id="IPR016032">
    <property type="entry name" value="Sig_transdc_resp-reg_C-effctor"/>
</dbReference>
<sequence length="950" mass="101341">MTGVTAEPCDLAGLRERRDVLDRVSADAARARAGTGRIALVCGPTGTGRSALLEAVAARESRRGMRVLRARCSPEDSRAEFAAVAELLDAELWPPAPGPDAWDEPGTGEDHSLHGTGRAARLWRLLRSHAAAGPLLLLVDDVHLADPSSRGWFVRAARLLDRLPVLLVLTERSQYDLDPPPPCLLRTLPSTLFSFHTLAPLSFRAAAELVRERLGAGLPPGWIDGCLRATGGVPLFLHALLTDLGRLTAVTGGAGAFPDTGARLYSSHYTTMIAWALESAGPATAELARTLAELDTTGDTALLADVAGTDPGRTGRWIDAMASSGLVVRAGPGAPPRVAHPLLRDAVLDGWPHRRRQEVHRAAAELLYQRGESAGAVARRLLSVPAVGAEWAVNALLEAAATAVREGRTRPAGDFLRRALDEPLSRERRGQVLTELGCLEADAGRPVGVRHLAEAVPLRQPTGSGRLRTTVALGTALARGGDVQAALEILRNLCEDLPDRSAQARAAQAAGALLSAYDRASWLRVMAGLRHVAAHSPDRLDQAERALLVRYEATAGLISAKDAVERLCVLSSIPADPALAPYVLATVAAVLQWAERYEEVDRIIGEGLSAYRPVALNPALHALADTRADAAAARGRYGELLSDPAVRAVLENPRPGGPADAAALQGSVNILSQAVLALLETGRRDEAWRLADRIAPHGPRDSWEWNRFLHARGELRAADGDYSSALADFRECGRRQTDREVLSPVVTPWRSGAAECLRRLGRTAEALELAEEEYRLALVWGTPRTMGRALRVLGTVTGGRRGTELSQRAVAVLRTAPEGVERELVLALIALGDRLTAAGERGRARTVLREAAGLAGELGARRMVAAAERSLVDSGARVTRVHSGVAALTESERRIAGLAAEGRTNAEICELLHLARRTVETHLTSAYRKLGIRRRSELPSALGPLSNGGV</sequence>
<dbReference type="Proteomes" id="UP000028058">
    <property type="component" value="Unassembled WGS sequence"/>
</dbReference>
<dbReference type="SMART" id="SM00421">
    <property type="entry name" value="HTH_LUXR"/>
    <property type="match status" value="1"/>
</dbReference>
<dbReference type="SUPFAM" id="SSF46894">
    <property type="entry name" value="C-terminal effector domain of the bipartite response regulators"/>
    <property type="match status" value="1"/>
</dbReference>
<dbReference type="AlphaFoldDB" id="A0A3M8FAV9"/>
<dbReference type="PROSITE" id="PS50043">
    <property type="entry name" value="HTH_LUXR_2"/>
    <property type="match status" value="1"/>
</dbReference>
<dbReference type="SMART" id="SM00382">
    <property type="entry name" value="AAA"/>
    <property type="match status" value="1"/>
</dbReference>
<dbReference type="InterPro" id="IPR027417">
    <property type="entry name" value="P-loop_NTPase"/>
</dbReference>
<organism evidence="4 5">
    <name type="scientific">Streptomyces xinghaiensis</name>
    <dbReference type="NCBI Taxonomy" id="1038928"/>
    <lineage>
        <taxon>Bacteria</taxon>
        <taxon>Bacillati</taxon>
        <taxon>Actinomycetota</taxon>
        <taxon>Actinomycetes</taxon>
        <taxon>Kitasatosporales</taxon>
        <taxon>Streptomycetaceae</taxon>
        <taxon>Streptomyces</taxon>
    </lineage>
</organism>
<evidence type="ECO:0000256" key="2">
    <source>
        <dbReference type="ARBA" id="ARBA00022840"/>
    </source>
</evidence>
<evidence type="ECO:0000313" key="5">
    <source>
        <dbReference type="Proteomes" id="UP000028058"/>
    </source>
</evidence>
<dbReference type="GO" id="GO:0006355">
    <property type="term" value="P:regulation of DNA-templated transcription"/>
    <property type="evidence" value="ECO:0007669"/>
    <property type="project" value="InterPro"/>
</dbReference>
<dbReference type="SUPFAM" id="SSF48452">
    <property type="entry name" value="TPR-like"/>
    <property type="match status" value="2"/>
</dbReference>
<keyword evidence="5" id="KW-1185">Reference proteome</keyword>
<dbReference type="InterPro" id="IPR000792">
    <property type="entry name" value="Tscrpt_reg_LuxR_C"/>
</dbReference>